<evidence type="ECO:0000256" key="3">
    <source>
        <dbReference type="ARBA" id="ARBA00013222"/>
    </source>
</evidence>
<feature type="binding site" evidence="10">
    <location>
        <position position="266"/>
    </location>
    <ligand>
        <name>Fe cation</name>
        <dbReference type="ChEBI" id="CHEBI:24875"/>
    </ligand>
</feature>
<dbReference type="SUPFAM" id="SSF54593">
    <property type="entry name" value="Glyoxalase/Bleomycin resistance protein/Dihydroxybiphenyl dioxygenase"/>
    <property type="match status" value="1"/>
</dbReference>
<evidence type="ECO:0000256" key="6">
    <source>
        <dbReference type="ARBA" id="ARBA00022878"/>
    </source>
</evidence>
<feature type="domain" description="VOC" evidence="11">
    <location>
        <begin position="180"/>
        <end position="338"/>
    </location>
</feature>
<organism evidence="12 13">
    <name type="scientific">Syncephalis pseudoplumigaleata</name>
    <dbReference type="NCBI Taxonomy" id="1712513"/>
    <lineage>
        <taxon>Eukaryota</taxon>
        <taxon>Fungi</taxon>
        <taxon>Fungi incertae sedis</taxon>
        <taxon>Zoopagomycota</taxon>
        <taxon>Zoopagomycotina</taxon>
        <taxon>Zoopagomycetes</taxon>
        <taxon>Zoopagales</taxon>
        <taxon>Piptocephalidaceae</taxon>
        <taxon>Syncephalis</taxon>
    </lineage>
</organism>
<dbReference type="InterPro" id="IPR004360">
    <property type="entry name" value="Glyas_Fos-R_dOase_dom"/>
</dbReference>
<accession>A0A4P9YYG9</accession>
<dbReference type="FunFam" id="3.10.180.10:FF:000001">
    <property type="entry name" value="4-hydroxyphenylpyruvate dioxygenase"/>
    <property type="match status" value="1"/>
</dbReference>
<dbReference type="Proteomes" id="UP000278143">
    <property type="component" value="Unassembled WGS sequence"/>
</dbReference>
<evidence type="ECO:0000256" key="9">
    <source>
        <dbReference type="PIRNR" id="PIRNR009283"/>
    </source>
</evidence>
<dbReference type="InterPro" id="IPR037523">
    <property type="entry name" value="VOC_core"/>
</dbReference>
<sequence>MTSYTDKGAQPDYGRFLGFDHITFWVGNAKQAASYYTTRYGFKQIAYRGLETGHRNVCSYVVTQNGITFVFQTPLTPSQKDMADHQALHGDAVKDVAFAVEDARAVWEYAVARGAKSIRAPWTETDAHGTVVMATVATYGDTEHTFVERKHYNGPFLPNYAPPRFEDPLASSLPVVNLNVVDHVVGNQPDSEMVSACEFYEEKLGFHRFWSVDDKQINTEYSALRSIVMASYEENVKMPINEPAAGKKRSQIQEYVDYYGGAGVQHIALKTEDIIHAVSKMRERGAEFLAVPDTYYDNLRLRLQTSNVKIAESLDELQRLKILVDYDEDGYLLQIFTIPVQDRPTVFLEIIQRRNHQGFGAGNFKALFEAIEREQEARGNL</sequence>
<evidence type="ECO:0000256" key="1">
    <source>
        <dbReference type="ARBA" id="ARBA00005162"/>
    </source>
</evidence>
<dbReference type="EMBL" id="KZ990251">
    <property type="protein sequence ID" value="RKP24391.1"/>
    <property type="molecule type" value="Genomic_DNA"/>
</dbReference>
<dbReference type="Gene3D" id="3.10.180.10">
    <property type="entry name" value="2,3-Dihydroxybiphenyl 1,2-Dioxygenase, domain 1"/>
    <property type="match status" value="2"/>
</dbReference>
<keyword evidence="13" id="KW-1185">Reference proteome</keyword>
<dbReference type="GO" id="GO:0006559">
    <property type="term" value="P:L-phenylalanine catabolic process"/>
    <property type="evidence" value="ECO:0007669"/>
    <property type="project" value="UniProtKB-UniPathway"/>
</dbReference>
<dbReference type="GO" id="GO:0006572">
    <property type="term" value="P:L-tyrosine catabolic process"/>
    <property type="evidence" value="ECO:0007669"/>
    <property type="project" value="UniProtKB-KW"/>
</dbReference>
<comment type="pathway">
    <text evidence="1">Amino-acid degradation; L-phenylalanine degradation; acetoacetate and fumarate from L-phenylalanine: step 3/6.</text>
</comment>
<name>A0A4P9YYG9_9FUNG</name>
<keyword evidence="5" id="KW-0677">Repeat</keyword>
<comment type="cofactor">
    <cofactor evidence="10">
        <name>Fe cation</name>
        <dbReference type="ChEBI" id="CHEBI:24875"/>
    </cofactor>
    <text evidence="10">Binds 1 Fe cation per subunit.</text>
</comment>
<evidence type="ECO:0000256" key="8">
    <source>
        <dbReference type="ARBA" id="ARBA00023232"/>
    </source>
</evidence>
<keyword evidence="8" id="KW-0585">Phenylalanine catabolism</keyword>
<keyword evidence="6" id="KW-0828">Tyrosine catabolism</keyword>
<evidence type="ECO:0000256" key="4">
    <source>
        <dbReference type="ARBA" id="ARBA00022723"/>
    </source>
</evidence>
<evidence type="ECO:0000256" key="10">
    <source>
        <dbReference type="PIRSR" id="PIRSR009283-1"/>
    </source>
</evidence>
<dbReference type="UniPathway" id="UPA00139">
    <property type="reaction ID" value="UER00362"/>
</dbReference>
<evidence type="ECO:0000259" key="11">
    <source>
        <dbReference type="PROSITE" id="PS51819"/>
    </source>
</evidence>
<protein>
    <recommendedName>
        <fullName evidence="3 9">4-hydroxyphenylpyruvate dioxygenase</fullName>
    </recommendedName>
</protein>
<evidence type="ECO:0000256" key="2">
    <source>
        <dbReference type="ARBA" id="ARBA00005877"/>
    </source>
</evidence>
<feature type="binding site" evidence="10">
    <location>
        <position position="349"/>
    </location>
    <ligand>
        <name>Fe cation</name>
        <dbReference type="ChEBI" id="CHEBI:24875"/>
    </ligand>
</feature>
<dbReference type="OrthoDB" id="414569at2759"/>
<dbReference type="Pfam" id="PF00903">
    <property type="entry name" value="Glyoxalase"/>
    <property type="match status" value="1"/>
</dbReference>
<dbReference type="PIRSF" id="PIRSF009283">
    <property type="entry name" value="HPP_dOase"/>
    <property type="match status" value="1"/>
</dbReference>
<evidence type="ECO:0000256" key="5">
    <source>
        <dbReference type="ARBA" id="ARBA00022737"/>
    </source>
</evidence>
<evidence type="ECO:0000313" key="13">
    <source>
        <dbReference type="Proteomes" id="UP000278143"/>
    </source>
</evidence>
<comment type="similarity">
    <text evidence="2 9">Belongs to the 4HPPD family.</text>
</comment>
<feature type="binding site" evidence="10">
    <location>
        <position position="183"/>
    </location>
    <ligand>
        <name>Fe cation</name>
        <dbReference type="ChEBI" id="CHEBI:24875"/>
    </ligand>
</feature>
<dbReference type="PROSITE" id="PS51819">
    <property type="entry name" value="VOC"/>
    <property type="match status" value="2"/>
</dbReference>
<dbReference type="Pfam" id="PF14696">
    <property type="entry name" value="Glyoxalase_5"/>
    <property type="match status" value="1"/>
</dbReference>
<dbReference type="PANTHER" id="PTHR11959:SF1">
    <property type="entry name" value="4-HYDROXYPHENYLPYRUVATE DIOXYGENASE"/>
    <property type="match status" value="1"/>
</dbReference>
<dbReference type="GO" id="GO:0003868">
    <property type="term" value="F:4-hydroxyphenylpyruvate dioxygenase activity"/>
    <property type="evidence" value="ECO:0007669"/>
    <property type="project" value="InterPro"/>
</dbReference>
<dbReference type="InterPro" id="IPR041736">
    <property type="entry name" value="4OHPhenylPyrv_dOase_N"/>
</dbReference>
<dbReference type="InterPro" id="IPR041735">
    <property type="entry name" value="4OHPhenylPyrv_dOase_C"/>
</dbReference>
<dbReference type="CDD" id="cd08342">
    <property type="entry name" value="HPPD_N_like"/>
    <property type="match status" value="1"/>
</dbReference>
<dbReference type="InterPro" id="IPR029068">
    <property type="entry name" value="Glyas_Bleomycin-R_OHBP_Dase"/>
</dbReference>
<dbReference type="GO" id="GO:0046872">
    <property type="term" value="F:metal ion binding"/>
    <property type="evidence" value="ECO:0007669"/>
    <property type="project" value="UniProtKB-KW"/>
</dbReference>
<keyword evidence="7 10" id="KW-0408">Iron</keyword>
<feature type="domain" description="VOC" evidence="11">
    <location>
        <begin position="18"/>
        <end position="149"/>
    </location>
</feature>
<reference evidence="13" key="1">
    <citation type="journal article" date="2018" name="Nat. Microbiol.">
        <title>Leveraging single-cell genomics to expand the fungal tree of life.</title>
        <authorList>
            <person name="Ahrendt S.R."/>
            <person name="Quandt C.A."/>
            <person name="Ciobanu D."/>
            <person name="Clum A."/>
            <person name="Salamov A."/>
            <person name="Andreopoulos B."/>
            <person name="Cheng J.F."/>
            <person name="Woyke T."/>
            <person name="Pelin A."/>
            <person name="Henrissat B."/>
            <person name="Reynolds N.K."/>
            <person name="Benny G.L."/>
            <person name="Smith M.E."/>
            <person name="James T.Y."/>
            <person name="Grigoriev I.V."/>
        </authorList>
    </citation>
    <scope>NUCLEOTIDE SEQUENCE [LARGE SCALE GENOMIC DNA]</scope>
    <source>
        <strain evidence="13">Benny S71-1</strain>
    </source>
</reference>
<evidence type="ECO:0000313" key="12">
    <source>
        <dbReference type="EMBL" id="RKP24391.1"/>
    </source>
</evidence>
<proteinExistence type="inferred from homology"/>
<dbReference type="AlphaFoldDB" id="A0A4P9YYG9"/>
<dbReference type="InterPro" id="IPR005956">
    <property type="entry name" value="4OHPhenylPyrv_dOase"/>
</dbReference>
<keyword evidence="4 10" id="KW-0479">Metal-binding</keyword>
<evidence type="ECO:0000256" key="7">
    <source>
        <dbReference type="ARBA" id="ARBA00023004"/>
    </source>
</evidence>
<dbReference type="NCBIfam" id="TIGR01263">
    <property type="entry name" value="4HPPD"/>
    <property type="match status" value="1"/>
</dbReference>
<gene>
    <name evidence="12" type="ORF">SYNPS1DRAFT_23518</name>
</gene>
<dbReference type="PANTHER" id="PTHR11959">
    <property type="entry name" value="4-HYDROXYPHENYLPYRUVATE DIOXYGENASE"/>
    <property type="match status" value="1"/>
</dbReference>
<dbReference type="CDD" id="cd07250">
    <property type="entry name" value="HPPD_C_like"/>
    <property type="match status" value="1"/>
</dbReference>